<dbReference type="InterPro" id="IPR027555">
    <property type="entry name" value="Mo5U34_MeTrfas-like"/>
</dbReference>
<evidence type="ECO:0000313" key="5">
    <source>
        <dbReference type="Proteomes" id="UP000245539"/>
    </source>
</evidence>
<reference evidence="4 5" key="1">
    <citation type="submission" date="2018-05" db="EMBL/GenBank/DDBJ databases">
        <title>Leucothrix arctica sp. nov., isolated from Arctic seawater.</title>
        <authorList>
            <person name="Choi A."/>
            <person name="Baek K."/>
        </authorList>
    </citation>
    <scope>NUCLEOTIDE SEQUENCE [LARGE SCALE GENOMIC DNA]</scope>
    <source>
        <strain evidence="4 5">JCM 18388</strain>
    </source>
</reference>
<evidence type="ECO:0000256" key="2">
    <source>
        <dbReference type="ARBA" id="ARBA00022694"/>
    </source>
</evidence>
<dbReference type="PANTHER" id="PTHR43464">
    <property type="entry name" value="METHYLTRANSFERASE"/>
    <property type="match status" value="1"/>
</dbReference>
<dbReference type="EMBL" id="QGKM01000027">
    <property type="protein sequence ID" value="PWQ97257.1"/>
    <property type="molecule type" value="Genomic_DNA"/>
</dbReference>
<dbReference type="OrthoDB" id="9773188at2"/>
<feature type="binding site" evidence="3">
    <location>
        <position position="322"/>
    </location>
    <ligand>
        <name>carboxy-S-adenosyl-L-methionine</name>
        <dbReference type="ChEBI" id="CHEBI:134278"/>
    </ligand>
</feature>
<feature type="binding site" evidence="3">
    <location>
        <position position="203"/>
    </location>
    <ligand>
        <name>carboxy-S-adenosyl-L-methionine</name>
        <dbReference type="ChEBI" id="CHEBI:134278"/>
    </ligand>
</feature>
<comment type="similarity">
    <text evidence="3">Belongs to the class I-like SAM-binding methyltransferase superfamily. CmoB family.</text>
</comment>
<dbReference type="AlphaFoldDB" id="A0A317CFT8"/>
<dbReference type="GO" id="GO:0002098">
    <property type="term" value="P:tRNA wobble uridine modification"/>
    <property type="evidence" value="ECO:0007669"/>
    <property type="project" value="InterPro"/>
</dbReference>
<dbReference type="NCBIfam" id="TIGR00452">
    <property type="entry name" value="tRNA 5-methoxyuridine(34)/uridine 5-oxyacetic acid(34) synthase CmoB"/>
    <property type="match status" value="1"/>
</dbReference>
<dbReference type="Pfam" id="PF08003">
    <property type="entry name" value="Methyltransf_9"/>
    <property type="match status" value="1"/>
</dbReference>
<dbReference type="SUPFAM" id="SSF53335">
    <property type="entry name" value="S-adenosyl-L-methionine-dependent methyltransferases"/>
    <property type="match status" value="1"/>
</dbReference>
<organism evidence="4 5">
    <name type="scientific">Leucothrix pacifica</name>
    <dbReference type="NCBI Taxonomy" id="1247513"/>
    <lineage>
        <taxon>Bacteria</taxon>
        <taxon>Pseudomonadati</taxon>
        <taxon>Pseudomonadota</taxon>
        <taxon>Gammaproteobacteria</taxon>
        <taxon>Thiotrichales</taxon>
        <taxon>Thiotrichaceae</taxon>
        <taxon>Leucothrix</taxon>
    </lineage>
</organism>
<protein>
    <recommendedName>
        <fullName evidence="3">tRNA U34 carboxymethyltransferase</fullName>
        <ecNumber evidence="3">2.5.1.-</ecNumber>
    </recommendedName>
</protein>
<dbReference type="CDD" id="cd02440">
    <property type="entry name" value="AdoMet_MTases"/>
    <property type="match status" value="1"/>
</dbReference>
<dbReference type="GO" id="GO:0016765">
    <property type="term" value="F:transferase activity, transferring alkyl or aryl (other than methyl) groups"/>
    <property type="evidence" value="ECO:0007669"/>
    <property type="project" value="UniProtKB-UniRule"/>
</dbReference>
<keyword evidence="1 3" id="KW-0808">Transferase</keyword>
<proteinExistence type="inferred from homology"/>
<dbReference type="InterPro" id="IPR010017">
    <property type="entry name" value="CmoB"/>
</dbReference>
<sequence length="330" mass="37976">MFEFDTLYRDLKESELAPWLDDLPDQIEQVFKEKTHGFLADWVQLIHDMPKPQPGSVDFNTGRVRIGCAEDIDTADAEVLEQQLRTIIPWRKGPYELFGIHINTEWRSDFKWDRIQPHLSPLKGRTILDVGCGNGYHMWRMLGEGADLVIGADPSQFFLAQFRAIKQYAGSDLPVHLLPMKSEQLPAFTREYKGIGFDTVFSMGVLYHRASPVTHLQELRSFLRRGGELVLETLVIEGDEQTTLVPEDRYAKMRNVWFVASTPFLIRLLERVGFVNCRIVDECVTSLEEQRATDWMNFESLEDFLDPADHSKTIEGYPAPRRATIICEVP</sequence>
<dbReference type="EC" id="2.5.1.-" evidence="3"/>
<keyword evidence="2 3" id="KW-0819">tRNA processing</keyword>
<dbReference type="InterPro" id="IPR029063">
    <property type="entry name" value="SAM-dependent_MTases_sf"/>
</dbReference>
<gene>
    <name evidence="3 4" type="primary">cmoB</name>
    <name evidence="4" type="ORF">DKW60_10670</name>
</gene>
<name>A0A317CFT8_9GAMM</name>
<comment type="function">
    <text evidence="3">Catalyzes carboxymethyl transfer from carboxy-S-adenosyl-L-methionine (Cx-SAM) to 5-hydroxyuridine (ho5U) to form 5-carboxymethoxyuridine (cmo5U) at position 34 in tRNAs.</text>
</comment>
<comment type="caution">
    <text evidence="4">The sequence shown here is derived from an EMBL/GenBank/DDBJ whole genome shotgun (WGS) entry which is preliminary data.</text>
</comment>
<feature type="binding site" evidence="3">
    <location>
        <position position="207"/>
    </location>
    <ligand>
        <name>carboxy-S-adenosyl-L-methionine</name>
        <dbReference type="ChEBI" id="CHEBI:134278"/>
    </ligand>
</feature>
<comment type="catalytic activity">
    <reaction evidence="3">
        <text>carboxy-S-adenosyl-L-methionine + 5-hydroxyuridine(34) in tRNA = 5-carboxymethoxyuridine(34) in tRNA + S-adenosyl-L-homocysteine + H(+)</text>
        <dbReference type="Rhea" id="RHEA:52848"/>
        <dbReference type="Rhea" id="RHEA-COMP:13381"/>
        <dbReference type="Rhea" id="RHEA-COMP:13383"/>
        <dbReference type="ChEBI" id="CHEBI:15378"/>
        <dbReference type="ChEBI" id="CHEBI:57856"/>
        <dbReference type="ChEBI" id="CHEBI:134278"/>
        <dbReference type="ChEBI" id="CHEBI:136877"/>
        <dbReference type="ChEBI" id="CHEBI:136879"/>
    </reaction>
</comment>
<dbReference type="NCBIfam" id="NF011650">
    <property type="entry name" value="PRK15068.1"/>
    <property type="match status" value="1"/>
</dbReference>
<dbReference type="GO" id="GO:0008168">
    <property type="term" value="F:methyltransferase activity"/>
    <property type="evidence" value="ECO:0007669"/>
    <property type="project" value="TreeGrafter"/>
</dbReference>
<keyword evidence="5" id="KW-1185">Reference proteome</keyword>
<dbReference type="HAMAP" id="MF_01590">
    <property type="entry name" value="tRNA_carboxymethyltr_CmoB"/>
    <property type="match status" value="1"/>
</dbReference>
<feature type="binding site" evidence="3">
    <location>
        <position position="111"/>
    </location>
    <ligand>
        <name>carboxy-S-adenosyl-L-methionine</name>
        <dbReference type="ChEBI" id="CHEBI:134278"/>
    </ligand>
</feature>
<feature type="binding site" evidence="3">
    <location>
        <position position="106"/>
    </location>
    <ligand>
        <name>carboxy-S-adenosyl-L-methionine</name>
        <dbReference type="ChEBI" id="CHEBI:134278"/>
    </ligand>
</feature>
<dbReference type="PANTHER" id="PTHR43464:SF95">
    <property type="entry name" value="TRNA U34 CARBOXYMETHYLTRANSFERASE"/>
    <property type="match status" value="1"/>
</dbReference>
<evidence type="ECO:0000256" key="1">
    <source>
        <dbReference type="ARBA" id="ARBA00022679"/>
    </source>
</evidence>
<dbReference type="Proteomes" id="UP000245539">
    <property type="component" value="Unassembled WGS sequence"/>
</dbReference>
<comment type="caution">
    <text evidence="3">Lacks conserved residue(s) required for the propagation of feature annotation.</text>
</comment>
<comment type="subunit">
    <text evidence="3">Homotetramer.</text>
</comment>
<evidence type="ECO:0000256" key="3">
    <source>
        <dbReference type="HAMAP-Rule" id="MF_01590"/>
    </source>
</evidence>
<feature type="binding site" evidence="3">
    <location>
        <position position="131"/>
    </location>
    <ligand>
        <name>carboxy-S-adenosyl-L-methionine</name>
        <dbReference type="ChEBI" id="CHEBI:134278"/>
    </ligand>
</feature>
<feature type="binding site" evidence="3">
    <location>
        <begin position="153"/>
        <end position="155"/>
    </location>
    <ligand>
        <name>carboxy-S-adenosyl-L-methionine</name>
        <dbReference type="ChEBI" id="CHEBI:134278"/>
    </ligand>
</feature>
<feature type="binding site" evidence="3">
    <location>
        <position position="92"/>
    </location>
    <ligand>
        <name>carboxy-S-adenosyl-L-methionine</name>
        <dbReference type="ChEBI" id="CHEBI:134278"/>
    </ligand>
</feature>
<accession>A0A317CFT8</accession>
<dbReference type="Gene3D" id="3.40.50.150">
    <property type="entry name" value="Vaccinia Virus protein VP39"/>
    <property type="match status" value="1"/>
</dbReference>
<evidence type="ECO:0000313" key="4">
    <source>
        <dbReference type="EMBL" id="PWQ97257.1"/>
    </source>
</evidence>